<evidence type="ECO:0000313" key="1">
    <source>
        <dbReference type="EMBL" id="OAV00076.1"/>
    </source>
</evidence>
<protein>
    <submittedName>
        <fullName evidence="1">Uncharacterized protein</fullName>
    </submittedName>
</protein>
<dbReference type="EMBL" id="LXHE01000016">
    <property type="protein sequence ID" value="OAV00076.1"/>
    <property type="molecule type" value="Genomic_DNA"/>
</dbReference>
<sequence>MIKNYLLLIINLFKNKINLSEIPIVLMMKIKAVLNISTAF</sequence>
<dbReference type="Proteomes" id="UP000078446">
    <property type="component" value="Unassembled WGS sequence"/>
</dbReference>
<comment type="caution">
    <text evidence="1">The sequence shown here is derived from an EMBL/GenBank/DDBJ whole genome shotgun (WGS) entry which is preliminary data.</text>
</comment>
<gene>
    <name evidence="1" type="ORF">AO382_1673</name>
</gene>
<organism evidence="1 2">
    <name type="scientific">Moraxella catarrhalis</name>
    <name type="common">Branhamella catarrhalis</name>
    <dbReference type="NCBI Taxonomy" id="480"/>
    <lineage>
        <taxon>Bacteria</taxon>
        <taxon>Pseudomonadati</taxon>
        <taxon>Pseudomonadota</taxon>
        <taxon>Gammaproteobacteria</taxon>
        <taxon>Moraxellales</taxon>
        <taxon>Moraxellaceae</taxon>
        <taxon>Moraxella</taxon>
    </lineage>
</organism>
<accession>A0A7Z0UXP7</accession>
<dbReference type="AlphaFoldDB" id="A0A7Z0UXP7"/>
<name>A0A7Z0UXP7_MORCA</name>
<proteinExistence type="predicted"/>
<reference evidence="1 2" key="1">
    <citation type="journal article" date="2016" name="Genome Biol. Evol.">
        <title>Comparative Genomic Analyses of the Moraxella catarrhalis Serosensitive and Seroresistant Lineages Demonstrate Their Independent Evolution.</title>
        <authorList>
            <person name="Earl J.P."/>
            <person name="de Vries S.P."/>
            <person name="Ahmed A."/>
            <person name="Powell E."/>
            <person name="Schultz M.P."/>
            <person name="Hermans P.W."/>
            <person name="Hill D.J."/>
            <person name="Zhou Z."/>
            <person name="Constantinidou C.I."/>
            <person name="Hu F.Z."/>
            <person name="Bootsma H.J."/>
            <person name="Ehrlich G.D."/>
        </authorList>
    </citation>
    <scope>NUCLEOTIDE SEQUENCE [LARGE SCALE GENOMIC DNA]</scope>
    <source>
        <strain evidence="1 2">Z7574</strain>
    </source>
</reference>
<evidence type="ECO:0000313" key="2">
    <source>
        <dbReference type="Proteomes" id="UP000078446"/>
    </source>
</evidence>